<dbReference type="PANTHER" id="PTHR47926">
    <property type="entry name" value="PENTATRICOPEPTIDE REPEAT-CONTAINING PROTEIN"/>
    <property type="match status" value="1"/>
</dbReference>
<dbReference type="Gene3D" id="1.25.40.10">
    <property type="entry name" value="Tetratricopeptide repeat domain"/>
    <property type="match status" value="5"/>
</dbReference>
<evidence type="ECO:0000256" key="1">
    <source>
        <dbReference type="ARBA" id="ARBA00022737"/>
    </source>
</evidence>
<feature type="repeat" description="PPR" evidence="2">
    <location>
        <begin position="378"/>
        <end position="412"/>
    </location>
</feature>
<evidence type="ECO:0000313" key="5">
    <source>
        <dbReference type="Proteomes" id="UP000215914"/>
    </source>
</evidence>
<dbReference type="Gramene" id="mRNA:HanXRQr2_Chr08g0355051">
    <property type="protein sequence ID" value="CDS:HanXRQr2_Chr08g0355051.1"/>
    <property type="gene ID" value="HanXRQr2_Chr08g0355051"/>
</dbReference>
<keyword evidence="1" id="KW-0677">Repeat</keyword>
<dbReference type="OrthoDB" id="185373at2759"/>
<dbReference type="InterPro" id="IPR046960">
    <property type="entry name" value="PPR_At4g14850-like_plant"/>
</dbReference>
<dbReference type="GO" id="GO:0003723">
    <property type="term" value="F:RNA binding"/>
    <property type="evidence" value="ECO:0007669"/>
    <property type="project" value="InterPro"/>
</dbReference>
<feature type="repeat" description="PPR" evidence="2">
    <location>
        <begin position="176"/>
        <end position="210"/>
    </location>
</feature>
<gene>
    <name evidence="4" type="ORF">HannXRQ_Chr08g0235051</name>
    <name evidence="3" type="ORF">HanXRQr2_Chr08g0355051</name>
</gene>
<dbReference type="AlphaFoldDB" id="A0A251U8S5"/>
<proteinExistence type="predicted"/>
<accession>A0A251U8S5</accession>
<feature type="repeat" description="PPR" evidence="2">
    <location>
        <begin position="277"/>
        <end position="311"/>
    </location>
</feature>
<dbReference type="InParanoid" id="A0A251U8S5"/>
<dbReference type="Pfam" id="PF01535">
    <property type="entry name" value="PPR"/>
    <property type="match status" value="3"/>
</dbReference>
<dbReference type="FunCoup" id="A0A251U8S5">
    <property type="interactions" value="5"/>
</dbReference>
<dbReference type="NCBIfam" id="TIGR00756">
    <property type="entry name" value="PPR"/>
    <property type="match status" value="4"/>
</dbReference>
<protein>
    <submittedName>
        <fullName evidence="4">Putative tetratricopeptide repeat (TPR)-like superfamily protein</fullName>
    </submittedName>
    <submittedName>
        <fullName evidence="3">Tetratricopeptide-like helical domain superfamily</fullName>
    </submittedName>
</protein>
<dbReference type="PROSITE" id="PS51375">
    <property type="entry name" value="PPR"/>
    <property type="match status" value="4"/>
</dbReference>
<organism evidence="4 5">
    <name type="scientific">Helianthus annuus</name>
    <name type="common">Common sunflower</name>
    <dbReference type="NCBI Taxonomy" id="4232"/>
    <lineage>
        <taxon>Eukaryota</taxon>
        <taxon>Viridiplantae</taxon>
        <taxon>Streptophyta</taxon>
        <taxon>Embryophyta</taxon>
        <taxon>Tracheophyta</taxon>
        <taxon>Spermatophyta</taxon>
        <taxon>Magnoliopsida</taxon>
        <taxon>eudicotyledons</taxon>
        <taxon>Gunneridae</taxon>
        <taxon>Pentapetalae</taxon>
        <taxon>asterids</taxon>
        <taxon>campanulids</taxon>
        <taxon>Asterales</taxon>
        <taxon>Asteraceae</taxon>
        <taxon>Asteroideae</taxon>
        <taxon>Heliantheae alliance</taxon>
        <taxon>Heliantheae</taxon>
        <taxon>Helianthus</taxon>
    </lineage>
</organism>
<keyword evidence="5" id="KW-1185">Reference proteome</keyword>
<dbReference type="FunFam" id="1.25.40.10:FF:000351">
    <property type="entry name" value="Pentatricopeptide repeat-containing protein"/>
    <property type="match status" value="1"/>
</dbReference>
<evidence type="ECO:0000313" key="4">
    <source>
        <dbReference type="EMBL" id="OTG19524.1"/>
    </source>
</evidence>
<feature type="repeat" description="PPR" evidence="2">
    <location>
        <begin position="75"/>
        <end position="109"/>
    </location>
</feature>
<dbReference type="Pfam" id="PF13041">
    <property type="entry name" value="PPR_2"/>
    <property type="match status" value="3"/>
</dbReference>
<dbReference type="InterPro" id="IPR046848">
    <property type="entry name" value="E_motif"/>
</dbReference>
<dbReference type="EMBL" id="MNCJ02000323">
    <property type="protein sequence ID" value="KAF5796715.1"/>
    <property type="molecule type" value="Genomic_DNA"/>
</dbReference>
<evidence type="ECO:0000256" key="2">
    <source>
        <dbReference type="PROSITE-ProRule" id="PRU00708"/>
    </source>
</evidence>
<dbReference type="InterPro" id="IPR002885">
    <property type="entry name" value="PPR_rpt"/>
</dbReference>
<sequence>MTLVWYIMFVHFKSLIFELSKLSQPLTRTKSLHALLIKTCLYHDPFYATKTIRLYATNDDLYSARNLFDEMPNRTVYLWNSIIRAYAQTHHFRDAFTMFKDMLTSETQPDSFTFACILRACAENHDVKGVKFVHGQVVVFGLGLDSVSGSALVSGYSKLGLVDDARMVFDGLDRHDLVLYNAMIAGYGSCGDWDRGLRLFVVMRRMGNRPDGYTVVGLLSGFTRSNLLEIGQGIHGYCLRNGFDSNAHISSVLVSMYSRCGCMNSAYKVFNSLSHPDLVTWSALISGFSQSRECNKALIFFKKMNYEGRKSDTVLVAALLAATAQLAVLAPGIEIHGYAIRHNLDSDTMVSSALIDMYSKCGFLEMGLKVFDHMPKRNMVSYNSVIASLGLYGLASEAYNVFREAVEQGLKPDESTFCALLSACSHAGLINEGRDIFKRMDVEFGVEAKTEHYVHFVKLLGMVGELEEAYDLICSLGDDVDSGIWGALLSCCDVHNDSKLAEIVARRVFDKERDGSKYKIMVSNFHAGNGRWDVVENLRDDLDDVGKKKTCGISWIEI</sequence>
<dbReference type="Pfam" id="PF20431">
    <property type="entry name" value="E_motif"/>
    <property type="match status" value="1"/>
</dbReference>
<dbReference type="GO" id="GO:0005739">
    <property type="term" value="C:mitochondrion"/>
    <property type="evidence" value="ECO:0007669"/>
    <property type="project" value="GOC"/>
</dbReference>
<reference evidence="4" key="2">
    <citation type="submission" date="2017-02" db="EMBL/GenBank/DDBJ databases">
        <title>Sunflower complete genome.</title>
        <authorList>
            <person name="Langlade N."/>
            <person name="Munos S."/>
        </authorList>
    </citation>
    <scope>NUCLEOTIDE SEQUENCE [LARGE SCALE GENOMIC DNA]</scope>
    <source>
        <tissue evidence="4">Leaves</tissue>
    </source>
</reference>
<dbReference type="OMA" id="GIHGFCL"/>
<dbReference type="Proteomes" id="UP000215914">
    <property type="component" value="Chromosome 8"/>
</dbReference>
<evidence type="ECO:0000313" key="3">
    <source>
        <dbReference type="EMBL" id="KAF5796715.1"/>
    </source>
</evidence>
<reference evidence="3" key="3">
    <citation type="submission" date="2020-06" db="EMBL/GenBank/DDBJ databases">
        <title>Helianthus annuus Genome sequencing and assembly Release 2.</title>
        <authorList>
            <person name="Gouzy J."/>
            <person name="Langlade N."/>
            <person name="Munos S."/>
        </authorList>
    </citation>
    <scope>NUCLEOTIDE SEQUENCE</scope>
    <source>
        <tissue evidence="3">Leaves</tissue>
    </source>
</reference>
<dbReference type="FunFam" id="1.25.40.10:FF:000090">
    <property type="entry name" value="Pentatricopeptide repeat-containing protein, chloroplastic"/>
    <property type="match status" value="1"/>
</dbReference>
<reference evidence="3 5" key="1">
    <citation type="journal article" date="2017" name="Nature">
        <title>The sunflower genome provides insights into oil metabolism, flowering and Asterid evolution.</title>
        <authorList>
            <person name="Badouin H."/>
            <person name="Gouzy J."/>
            <person name="Grassa C.J."/>
            <person name="Murat F."/>
            <person name="Staton S.E."/>
            <person name="Cottret L."/>
            <person name="Lelandais-Briere C."/>
            <person name="Owens G.L."/>
            <person name="Carrere S."/>
            <person name="Mayjonade B."/>
            <person name="Legrand L."/>
            <person name="Gill N."/>
            <person name="Kane N.C."/>
            <person name="Bowers J.E."/>
            <person name="Hubner S."/>
            <person name="Bellec A."/>
            <person name="Berard A."/>
            <person name="Berges H."/>
            <person name="Blanchet N."/>
            <person name="Boniface M.C."/>
            <person name="Brunel D."/>
            <person name="Catrice O."/>
            <person name="Chaidir N."/>
            <person name="Claudel C."/>
            <person name="Donnadieu C."/>
            <person name="Faraut T."/>
            <person name="Fievet G."/>
            <person name="Helmstetter N."/>
            <person name="King M."/>
            <person name="Knapp S.J."/>
            <person name="Lai Z."/>
            <person name="Le Paslier M.C."/>
            <person name="Lippi Y."/>
            <person name="Lorenzon L."/>
            <person name="Mandel J.R."/>
            <person name="Marage G."/>
            <person name="Marchand G."/>
            <person name="Marquand E."/>
            <person name="Bret-Mestries E."/>
            <person name="Morien E."/>
            <person name="Nambeesan S."/>
            <person name="Nguyen T."/>
            <person name="Pegot-Espagnet P."/>
            <person name="Pouilly N."/>
            <person name="Raftis F."/>
            <person name="Sallet E."/>
            <person name="Schiex T."/>
            <person name="Thomas J."/>
            <person name="Vandecasteele C."/>
            <person name="Vares D."/>
            <person name="Vear F."/>
            <person name="Vautrin S."/>
            <person name="Crespi M."/>
            <person name="Mangin B."/>
            <person name="Burke J.M."/>
            <person name="Salse J."/>
            <person name="Munos S."/>
            <person name="Vincourt P."/>
            <person name="Rieseberg L.H."/>
            <person name="Langlade N.B."/>
        </authorList>
    </citation>
    <scope>NUCLEOTIDE SEQUENCE [LARGE SCALE GENOMIC DNA]</scope>
    <source>
        <strain evidence="5">cv. SF193</strain>
        <tissue evidence="3">Leaves</tissue>
    </source>
</reference>
<name>A0A251U8S5_HELAN</name>
<dbReference type="EMBL" id="CM007897">
    <property type="protein sequence ID" value="OTG19524.1"/>
    <property type="molecule type" value="Genomic_DNA"/>
</dbReference>
<dbReference type="PANTHER" id="PTHR47926:SF452">
    <property type="entry name" value="PENTATRICOPEPTIDE REPEAT-CONTAINING PROTEIN"/>
    <property type="match status" value="1"/>
</dbReference>
<dbReference type="GO" id="GO:1900864">
    <property type="term" value="P:mitochondrial RNA modification"/>
    <property type="evidence" value="ECO:0000318"/>
    <property type="project" value="GO_Central"/>
</dbReference>
<dbReference type="InterPro" id="IPR011990">
    <property type="entry name" value="TPR-like_helical_dom_sf"/>
</dbReference>